<evidence type="ECO:0000313" key="1">
    <source>
        <dbReference type="EMBL" id="MED6179980.1"/>
    </source>
</evidence>
<reference evidence="1 2" key="1">
    <citation type="journal article" date="2023" name="Plants (Basel)">
        <title>Bridging the Gap: Combining Genomics and Transcriptomics Approaches to Understand Stylosanthes scabra, an Orphan Legume from the Brazilian Caatinga.</title>
        <authorList>
            <person name="Ferreira-Neto J.R.C."/>
            <person name="da Silva M.D."/>
            <person name="Binneck E."/>
            <person name="de Melo N.F."/>
            <person name="da Silva R.H."/>
            <person name="de Melo A.L.T.M."/>
            <person name="Pandolfi V."/>
            <person name="Bustamante F.O."/>
            <person name="Brasileiro-Vidal A.C."/>
            <person name="Benko-Iseppon A.M."/>
        </authorList>
    </citation>
    <scope>NUCLEOTIDE SEQUENCE [LARGE SCALE GENOMIC DNA]</scope>
    <source>
        <tissue evidence="1">Leaves</tissue>
    </source>
</reference>
<sequence>MGCSLQETHPLPANFEADVTERFYEGFIGGFRIKKFPEKPYRRILFSHPKSPANSFQAPYHLAAAVLGPSPSPTFHRSFEEYPPSSVVCSIAEACVLAAIVLNPKHKETLCLEAFGDISGA</sequence>
<evidence type="ECO:0000313" key="2">
    <source>
        <dbReference type="Proteomes" id="UP001341840"/>
    </source>
</evidence>
<dbReference type="EMBL" id="JASCZI010181255">
    <property type="protein sequence ID" value="MED6179980.1"/>
    <property type="molecule type" value="Genomic_DNA"/>
</dbReference>
<comment type="caution">
    <text evidence="1">The sequence shown here is derived from an EMBL/GenBank/DDBJ whole genome shotgun (WGS) entry which is preliminary data.</text>
</comment>
<dbReference type="Proteomes" id="UP001341840">
    <property type="component" value="Unassembled WGS sequence"/>
</dbReference>
<keyword evidence="2" id="KW-1185">Reference proteome</keyword>
<gene>
    <name evidence="1" type="ORF">PIB30_006097</name>
</gene>
<accession>A0ABU6W4D0</accession>
<organism evidence="1 2">
    <name type="scientific">Stylosanthes scabra</name>
    <dbReference type="NCBI Taxonomy" id="79078"/>
    <lineage>
        <taxon>Eukaryota</taxon>
        <taxon>Viridiplantae</taxon>
        <taxon>Streptophyta</taxon>
        <taxon>Embryophyta</taxon>
        <taxon>Tracheophyta</taxon>
        <taxon>Spermatophyta</taxon>
        <taxon>Magnoliopsida</taxon>
        <taxon>eudicotyledons</taxon>
        <taxon>Gunneridae</taxon>
        <taxon>Pentapetalae</taxon>
        <taxon>rosids</taxon>
        <taxon>fabids</taxon>
        <taxon>Fabales</taxon>
        <taxon>Fabaceae</taxon>
        <taxon>Papilionoideae</taxon>
        <taxon>50 kb inversion clade</taxon>
        <taxon>dalbergioids sensu lato</taxon>
        <taxon>Dalbergieae</taxon>
        <taxon>Pterocarpus clade</taxon>
        <taxon>Stylosanthes</taxon>
    </lineage>
</organism>
<proteinExistence type="predicted"/>
<name>A0ABU6W4D0_9FABA</name>
<protein>
    <submittedName>
        <fullName evidence="1">Uncharacterized protein</fullName>
    </submittedName>
</protein>